<reference evidence="1" key="1">
    <citation type="submission" date="2019-08" db="EMBL/GenBank/DDBJ databases">
        <authorList>
            <person name="Kucharzyk K."/>
            <person name="Murdoch R.W."/>
            <person name="Higgins S."/>
            <person name="Loffler F."/>
        </authorList>
    </citation>
    <scope>NUCLEOTIDE SEQUENCE</scope>
</reference>
<dbReference type="AlphaFoldDB" id="A0A645GFP1"/>
<evidence type="ECO:0000313" key="1">
    <source>
        <dbReference type="EMBL" id="MPN24852.1"/>
    </source>
</evidence>
<evidence type="ECO:0008006" key="2">
    <source>
        <dbReference type="Google" id="ProtNLM"/>
    </source>
</evidence>
<sequence length="150" mass="17980">MLRFISRTSYYAEVLYDFLDKNRITNAIHYTYWFDHHATLLSILKSKNKIQYFISRAHGYDLYNERREEGYIPFRKLQLQYATKLYLVSKNGLNYITEKYPEYQAKYKLSYLGINNDIASTEGRQTPLAGFFEYQSFEINKGFTIQYFCG</sequence>
<dbReference type="EMBL" id="VSSQ01073841">
    <property type="protein sequence ID" value="MPN24852.1"/>
    <property type="molecule type" value="Genomic_DNA"/>
</dbReference>
<gene>
    <name evidence="1" type="ORF">SDC9_172257</name>
</gene>
<name>A0A645GFP1_9ZZZZ</name>
<comment type="caution">
    <text evidence="1">The sequence shown here is derived from an EMBL/GenBank/DDBJ whole genome shotgun (WGS) entry which is preliminary data.</text>
</comment>
<proteinExistence type="predicted"/>
<organism evidence="1">
    <name type="scientific">bioreactor metagenome</name>
    <dbReference type="NCBI Taxonomy" id="1076179"/>
    <lineage>
        <taxon>unclassified sequences</taxon>
        <taxon>metagenomes</taxon>
        <taxon>ecological metagenomes</taxon>
    </lineage>
</organism>
<accession>A0A645GFP1</accession>
<protein>
    <recommendedName>
        <fullName evidence="2">Glycosyltransferase subfamily 4-like N-terminal domain-containing protein</fullName>
    </recommendedName>
</protein>